<dbReference type="GO" id="GO:0035591">
    <property type="term" value="F:signaling adaptor activity"/>
    <property type="evidence" value="ECO:0007669"/>
    <property type="project" value="TreeGrafter"/>
</dbReference>
<dbReference type="PANTHER" id="PTHR47566">
    <property type="match status" value="1"/>
</dbReference>
<dbReference type="Gene3D" id="3.80.10.10">
    <property type="entry name" value="Ribonuclease Inhibitor"/>
    <property type="match status" value="1"/>
</dbReference>
<dbReference type="NCBIfam" id="NF033708">
    <property type="entry name" value="T9SS_Cterm_ChiA"/>
    <property type="match status" value="1"/>
</dbReference>
<evidence type="ECO:0000256" key="3">
    <source>
        <dbReference type="SAM" id="SignalP"/>
    </source>
</evidence>
<comment type="caution">
    <text evidence="4">The sequence shown here is derived from an EMBL/GenBank/DDBJ whole genome shotgun (WGS) entry which is preliminary data.</text>
</comment>
<keyword evidence="3" id="KW-0732">Signal</keyword>
<feature type="chain" id="PRO_5021897348" evidence="3">
    <location>
        <begin position="35"/>
        <end position="764"/>
    </location>
</feature>
<name>A0A553CJM5_9FLAO</name>
<accession>A0A553CJM5</accession>
<keyword evidence="5" id="KW-1185">Reference proteome</keyword>
<dbReference type="InterPro" id="IPR032675">
    <property type="entry name" value="LRR_dom_sf"/>
</dbReference>
<dbReference type="SUPFAM" id="SSF52058">
    <property type="entry name" value="L domain-like"/>
    <property type="match status" value="1"/>
</dbReference>
<dbReference type="PANTHER" id="PTHR47566:SF1">
    <property type="entry name" value="PROTEIN NUD1"/>
    <property type="match status" value="1"/>
</dbReference>
<sequence>MNEILHNLRLNFGRQIRVLLIPVLFAMFTNFASAQTTAIPDANFEQALITLGIDTDGVVNAAVLTADISVVTSLGISGQNISNLTGIEAFSSLQTLTCQNNPITGSLNLSMLTNLTSISFLNNQLSSINVTGLTNLTYLELWLNQLTSIDLSTNVNLTYLDCDQNQFTSLDVSLLTGLQTFYCNTNLLTSIDVRGLTSLATNGVGIFQCSVNPRLSCILIDTVAPATQWLKDPTATYCTLTTYSGGAWSPATPTANNSAVIEANYNVAADITACSLIIKNNATVTIPSGNDVNLNGALTVTAGSTFTLSNNANLVQTNINSTNSGAINVNRNSNDLFRLDYTLWSSPVTGTQTLANFSPLTSTNRFYTYSPSANQYNLVSSAIPFAPGTGYLIRMPNEDPSNLGLVSPYYLGASPLTYNGVFTGTPNNGGVSVIGLASDTYNAVGNPYPSTIGAQLFLDVNDTNGILYFWRKKNADLGSSYATFSNGGGTSSTPTSAAPDGTIGVGQGFIVKTGVAATQLNFTNLMRTTNNSAQFFKTKKLVEKSRVWLNLTNTSGVFSQALVSYVDGATLGFDKGIDGKYINDSPIALTSNINNEEYTIQGRPAFDPSDVVGLNFKTNVAGDYTIAIDHVDGLFATSQDIYLLDSKTGTETNLKVGGYNFTAAAGVDNSRFSLKYQKTLKVDSSMLNDNKIQVYKNKGTLFVNAGEKAIKSVKVYDVQGRLIAEQNNVKANMASISNLKANNQVLIVRVACEDNSEVTKKVMN</sequence>
<keyword evidence="2" id="KW-0677">Repeat</keyword>
<feature type="signal peptide" evidence="3">
    <location>
        <begin position="1"/>
        <end position="34"/>
    </location>
</feature>
<dbReference type="InterPro" id="IPR052574">
    <property type="entry name" value="CDIRP"/>
</dbReference>
<dbReference type="Proteomes" id="UP000318585">
    <property type="component" value="Unassembled WGS sequence"/>
</dbReference>
<keyword evidence="1" id="KW-0433">Leucine-rich repeat</keyword>
<dbReference type="RefSeq" id="WP_144071556.1">
    <property type="nucleotide sequence ID" value="NZ_VJZR01000008.1"/>
</dbReference>
<gene>
    <name evidence="4" type="ORF">FNW17_10015</name>
</gene>
<proteinExistence type="predicted"/>
<evidence type="ECO:0000313" key="5">
    <source>
        <dbReference type="Proteomes" id="UP000318585"/>
    </source>
</evidence>
<evidence type="ECO:0000256" key="2">
    <source>
        <dbReference type="ARBA" id="ARBA00022737"/>
    </source>
</evidence>
<organism evidence="4 5">
    <name type="scientific">Flavobacterium franklandianum</name>
    <dbReference type="NCBI Taxonomy" id="2594430"/>
    <lineage>
        <taxon>Bacteria</taxon>
        <taxon>Pseudomonadati</taxon>
        <taxon>Bacteroidota</taxon>
        <taxon>Flavobacteriia</taxon>
        <taxon>Flavobacteriales</taxon>
        <taxon>Flavobacteriaceae</taxon>
        <taxon>Flavobacterium</taxon>
    </lineage>
</organism>
<dbReference type="AlphaFoldDB" id="A0A553CJM5"/>
<protein>
    <submittedName>
        <fullName evidence="4">T9SS sorting signal type C domain-containing protein</fullName>
    </submittedName>
</protein>
<dbReference type="EMBL" id="VJZR01000008">
    <property type="protein sequence ID" value="TRX20706.1"/>
    <property type="molecule type" value="Genomic_DNA"/>
</dbReference>
<evidence type="ECO:0000313" key="4">
    <source>
        <dbReference type="EMBL" id="TRX20706.1"/>
    </source>
</evidence>
<dbReference type="OrthoDB" id="1652165at2"/>
<evidence type="ECO:0000256" key="1">
    <source>
        <dbReference type="ARBA" id="ARBA00022614"/>
    </source>
</evidence>
<reference evidence="4 5" key="1">
    <citation type="submission" date="2019-07" db="EMBL/GenBank/DDBJ databases">
        <title>Novel species of Flavobacterium.</title>
        <authorList>
            <person name="Liu Q."/>
            <person name="Xin Y.-H."/>
        </authorList>
    </citation>
    <scope>NUCLEOTIDE SEQUENCE [LARGE SCALE GENOMIC DNA]</scope>
    <source>
        <strain evidence="4 5">LB3P56</strain>
    </source>
</reference>